<reference evidence="1" key="1">
    <citation type="submission" date="2021-07" db="EMBL/GenBank/DDBJ databases">
        <authorList>
            <person name="Durling M."/>
        </authorList>
    </citation>
    <scope>NUCLEOTIDE SEQUENCE</scope>
</reference>
<dbReference type="SUPFAM" id="SSF51735">
    <property type="entry name" value="NAD(P)-binding Rossmann-fold domains"/>
    <property type="match status" value="1"/>
</dbReference>
<keyword evidence="2" id="KW-1185">Reference proteome</keyword>
<accession>A0A9N9Q056</accession>
<comment type="caution">
    <text evidence="1">The sequence shown here is derived from an EMBL/GenBank/DDBJ whole genome shotgun (WGS) entry which is preliminary data.</text>
</comment>
<evidence type="ECO:0000313" key="1">
    <source>
        <dbReference type="EMBL" id="CAG8981133.1"/>
    </source>
</evidence>
<dbReference type="OrthoDB" id="3535423at2759"/>
<evidence type="ECO:0000313" key="2">
    <source>
        <dbReference type="Proteomes" id="UP000701801"/>
    </source>
</evidence>
<gene>
    <name evidence="1" type="ORF">HYALB_00005848</name>
</gene>
<dbReference type="Gene3D" id="3.40.50.720">
    <property type="entry name" value="NAD(P)-binding Rossmann-like Domain"/>
    <property type="match status" value="1"/>
</dbReference>
<name>A0A9N9Q056_9HELO</name>
<protein>
    <recommendedName>
        <fullName evidence="3">Nucleoside-diphosphate-sugar epimerase</fullName>
    </recommendedName>
</protein>
<dbReference type="InterPro" id="IPR036291">
    <property type="entry name" value="NAD(P)-bd_dom_sf"/>
</dbReference>
<organism evidence="1 2">
    <name type="scientific">Hymenoscyphus albidus</name>
    <dbReference type="NCBI Taxonomy" id="595503"/>
    <lineage>
        <taxon>Eukaryota</taxon>
        <taxon>Fungi</taxon>
        <taxon>Dikarya</taxon>
        <taxon>Ascomycota</taxon>
        <taxon>Pezizomycotina</taxon>
        <taxon>Leotiomycetes</taxon>
        <taxon>Helotiales</taxon>
        <taxon>Helotiaceae</taxon>
        <taxon>Hymenoscyphus</taxon>
    </lineage>
</organism>
<dbReference type="AlphaFoldDB" id="A0A9N9Q056"/>
<dbReference type="EMBL" id="CAJVRM010000451">
    <property type="protein sequence ID" value="CAG8981133.1"/>
    <property type="molecule type" value="Genomic_DNA"/>
</dbReference>
<dbReference type="PANTHER" id="PTHR14097:SF9">
    <property type="entry name" value="EPIMERASE, PUTATIVE (AFU_ORTHOLOGUE AFUA_8G07320)-RELATED"/>
    <property type="match status" value="1"/>
</dbReference>
<dbReference type="PANTHER" id="PTHR14097">
    <property type="entry name" value="OXIDOREDUCTASE HTATIP2"/>
    <property type="match status" value="1"/>
</dbReference>
<evidence type="ECO:0008006" key="3">
    <source>
        <dbReference type="Google" id="ProtNLM"/>
    </source>
</evidence>
<sequence length="246" mass="27140">MNLLLTGASGTIGSTILTQTLSNPHITSLILLVRRPLTNLALSTHQESGRKPEVKIIIMEGFNIYPDEVVDEIAGCEACIWAMGTYTGDSVVEVEYPTAFADAFLRRQREGRKGKGNGGLERKEKFRFVFLRGAYTVEDQDRSLWFMPSARRGNGLGEKTLRLYAQENACEDIWQTYIMKPGGILPSSILPSMGFILRPVMDVVGAIRSNEVAACIVDIAVHGSEDGKFVWQNGDMVLRGRAVLGE</sequence>
<dbReference type="Proteomes" id="UP000701801">
    <property type="component" value="Unassembled WGS sequence"/>
</dbReference>
<proteinExistence type="predicted"/>